<evidence type="ECO:0000256" key="2">
    <source>
        <dbReference type="ARBA" id="ARBA00023125"/>
    </source>
</evidence>
<dbReference type="RefSeq" id="WP_281837159.1">
    <property type="nucleotide sequence ID" value="NZ_BSDY01000019.1"/>
</dbReference>
<dbReference type="PANTHER" id="PTHR43537">
    <property type="entry name" value="TRANSCRIPTIONAL REGULATOR, GNTR FAMILY"/>
    <property type="match status" value="1"/>
</dbReference>
<dbReference type="SUPFAM" id="SSF48008">
    <property type="entry name" value="GntR ligand-binding domain-like"/>
    <property type="match status" value="1"/>
</dbReference>
<proteinExistence type="predicted"/>
<dbReference type="InterPro" id="IPR036390">
    <property type="entry name" value="WH_DNA-bd_sf"/>
</dbReference>
<dbReference type="GO" id="GO:0003677">
    <property type="term" value="F:DNA binding"/>
    <property type="evidence" value="ECO:0007669"/>
    <property type="project" value="UniProtKB-KW"/>
</dbReference>
<dbReference type="Gene3D" id="1.10.10.10">
    <property type="entry name" value="Winged helix-like DNA-binding domain superfamily/Winged helix DNA-binding domain"/>
    <property type="match status" value="1"/>
</dbReference>
<dbReference type="PROSITE" id="PS50949">
    <property type="entry name" value="HTH_GNTR"/>
    <property type="match status" value="1"/>
</dbReference>
<dbReference type="SUPFAM" id="SSF46785">
    <property type="entry name" value="Winged helix' DNA-binding domain"/>
    <property type="match status" value="1"/>
</dbReference>
<sequence length="215" mass="25339">MKIQKSKPMRELVYEELKRLIIEGEIEPGSRIVETEYAEKFQISRTPIREAIRMLELEGFVESQSKGGVIVKTITKDDIEEIYRIRIALESIIIEEVIKKAGARDIRRLTRLMEDTEDLMAEYEDEKEVFELFSEFNNILYDIADLNRVREMITNIKLYLSSFRRIAIENEERREIAFKDHKAIVEAIKEKDISKALEVNKLHLERSRDFIVGSL</sequence>
<keyword evidence="2" id="KW-0238">DNA-binding</keyword>
<keyword evidence="3" id="KW-0804">Transcription</keyword>
<dbReference type="Pfam" id="PF00392">
    <property type="entry name" value="GntR"/>
    <property type="match status" value="1"/>
</dbReference>
<accession>A0A9W6GP90</accession>
<protein>
    <submittedName>
        <fullName evidence="5">GntR family transcriptional regulator</fullName>
    </submittedName>
</protein>
<evidence type="ECO:0000256" key="3">
    <source>
        <dbReference type="ARBA" id="ARBA00023163"/>
    </source>
</evidence>
<dbReference type="InterPro" id="IPR036388">
    <property type="entry name" value="WH-like_DNA-bd_sf"/>
</dbReference>
<dbReference type="Gene3D" id="1.20.120.530">
    <property type="entry name" value="GntR ligand-binding domain-like"/>
    <property type="match status" value="1"/>
</dbReference>
<keyword evidence="1" id="KW-0805">Transcription regulation</keyword>
<reference evidence="5" key="1">
    <citation type="submission" date="2022-12" db="EMBL/GenBank/DDBJ databases">
        <title>Reference genome sequencing for broad-spectrum identification of bacterial and archaeal isolates by mass spectrometry.</title>
        <authorList>
            <person name="Sekiguchi Y."/>
            <person name="Tourlousse D.M."/>
        </authorList>
    </citation>
    <scope>NUCLEOTIDE SEQUENCE</scope>
    <source>
        <strain evidence="5">10succ1</strain>
    </source>
</reference>
<dbReference type="CDD" id="cd07377">
    <property type="entry name" value="WHTH_GntR"/>
    <property type="match status" value="1"/>
</dbReference>
<dbReference type="SMART" id="SM00895">
    <property type="entry name" value="FCD"/>
    <property type="match status" value="1"/>
</dbReference>
<dbReference type="SMART" id="SM00345">
    <property type="entry name" value="HTH_GNTR"/>
    <property type="match status" value="1"/>
</dbReference>
<dbReference type="InterPro" id="IPR008920">
    <property type="entry name" value="TF_FadR/GntR_C"/>
</dbReference>
<dbReference type="AlphaFoldDB" id="A0A9W6GP90"/>
<evidence type="ECO:0000259" key="4">
    <source>
        <dbReference type="PROSITE" id="PS50949"/>
    </source>
</evidence>
<dbReference type="Proteomes" id="UP001144471">
    <property type="component" value="Unassembled WGS sequence"/>
</dbReference>
<dbReference type="PRINTS" id="PR00035">
    <property type="entry name" value="HTHGNTR"/>
</dbReference>
<comment type="caution">
    <text evidence="5">The sequence shown here is derived from an EMBL/GenBank/DDBJ whole genome shotgun (WGS) entry which is preliminary data.</text>
</comment>
<name>A0A9W6GP90_9FUSO</name>
<evidence type="ECO:0000313" key="5">
    <source>
        <dbReference type="EMBL" id="GLI57509.1"/>
    </source>
</evidence>
<keyword evidence="6" id="KW-1185">Reference proteome</keyword>
<dbReference type="Pfam" id="PF07729">
    <property type="entry name" value="FCD"/>
    <property type="match status" value="1"/>
</dbReference>
<dbReference type="PANTHER" id="PTHR43537:SF5">
    <property type="entry name" value="UXU OPERON TRANSCRIPTIONAL REGULATOR"/>
    <property type="match status" value="1"/>
</dbReference>
<gene>
    <name evidence="5" type="ORF">PM10SUCC1_30230</name>
</gene>
<dbReference type="InterPro" id="IPR011711">
    <property type="entry name" value="GntR_C"/>
</dbReference>
<organism evidence="5 6">
    <name type="scientific">Propionigenium maris DSM 9537</name>
    <dbReference type="NCBI Taxonomy" id="1123000"/>
    <lineage>
        <taxon>Bacteria</taxon>
        <taxon>Fusobacteriati</taxon>
        <taxon>Fusobacteriota</taxon>
        <taxon>Fusobacteriia</taxon>
        <taxon>Fusobacteriales</taxon>
        <taxon>Fusobacteriaceae</taxon>
        <taxon>Propionigenium</taxon>
    </lineage>
</organism>
<evidence type="ECO:0000256" key="1">
    <source>
        <dbReference type="ARBA" id="ARBA00023015"/>
    </source>
</evidence>
<evidence type="ECO:0000313" key="6">
    <source>
        <dbReference type="Proteomes" id="UP001144471"/>
    </source>
</evidence>
<feature type="domain" description="HTH gntR-type" evidence="4">
    <location>
        <begin position="7"/>
        <end position="74"/>
    </location>
</feature>
<dbReference type="EMBL" id="BSDY01000019">
    <property type="protein sequence ID" value="GLI57509.1"/>
    <property type="molecule type" value="Genomic_DNA"/>
</dbReference>
<dbReference type="InterPro" id="IPR000524">
    <property type="entry name" value="Tscrpt_reg_HTH_GntR"/>
</dbReference>
<dbReference type="GO" id="GO:0003700">
    <property type="term" value="F:DNA-binding transcription factor activity"/>
    <property type="evidence" value="ECO:0007669"/>
    <property type="project" value="InterPro"/>
</dbReference>